<dbReference type="PANTHER" id="PTHR33050:SF7">
    <property type="entry name" value="RIBONUCLEASE H"/>
    <property type="match status" value="1"/>
</dbReference>
<proteinExistence type="predicted"/>
<comment type="caution">
    <text evidence="3">The sequence shown here is derived from an EMBL/GenBank/DDBJ whole genome shotgun (WGS) entry which is preliminary data.</text>
</comment>
<accession>A0A9W6WT92</accession>
<feature type="compositionally biased region" description="Low complexity" evidence="2">
    <location>
        <begin position="160"/>
        <end position="171"/>
    </location>
</feature>
<evidence type="ECO:0000313" key="3">
    <source>
        <dbReference type="EMBL" id="GMF16605.1"/>
    </source>
</evidence>
<dbReference type="InterPro" id="IPR010998">
    <property type="entry name" value="Integrase_recombinase_N"/>
</dbReference>
<dbReference type="InterPro" id="IPR052055">
    <property type="entry name" value="Hepadnavirus_pol/RT"/>
</dbReference>
<dbReference type="EMBL" id="BSXW01000256">
    <property type="protein sequence ID" value="GMF16605.1"/>
    <property type="molecule type" value="Genomic_DNA"/>
</dbReference>
<feature type="compositionally biased region" description="Low complexity" evidence="2">
    <location>
        <begin position="97"/>
        <end position="113"/>
    </location>
</feature>
<gene>
    <name evidence="3" type="ORF">Plil01_000594400</name>
</gene>
<keyword evidence="1" id="KW-0238">DNA-binding</keyword>
<sequence length="950" mass="102977">MQFILGIPKNEGWTAPNGLIRRRTPEPTPLAPSKRPPAKTVIAAAVAEKGKGEKRLTRRLAAGSAAAKKGGIGGGHDSDSSLEDKPAPPPVKKPRKTPTAAKAPAAKRPSAKAPSEKVPAQAKTVTSGTNQPPARASRSDGGFDLDSFMASLEPGLGSGATAPPVVTTAATSQTREEQRAPSGAEMAAQMRELLLRSSSSARWLTPTEPNATGELPPVEVHYLTSASFPEGAKKAKGDYNTPQAHLLATSRMFRSFGTEAGTALSAMSFVLVMRELPSVKFQVNPAEDAGTGGRLDERQLLERFQSISVSAASNDSLQLNKSADPTNSPTRVRLTLLYVNKFIGAALGHLQVDDPQWWRGFCEALCAIDYESPAWTMALVGALAQGKAGKEQHARGSRDSGRKETPRRPAIPEAIHRLVPVNRRGQEPCLLNVAGLPCSGEIIISPFGVVDKGHEDAVSSGRTFDDLSFPVGSSINDYTDQDSITKPDYIHCDAEATEILRLKRAHRESKIYVMAGDVASAFRNIGIHSNSVYLFAGHIEEDDVIVIELAAPFGWTGSPGLYEIAGGAIAHVHGSQANDVSPTGFFNYHWVDDHITVAADIGTNCDDMDRSLRFAIVAVLGADAINTKKFTNWNTRQRVLGLEFNTVEEQASIPADRIGKARCIVAAAYSASTLSRKENGSLMGSLRHVATCIRAARPFLQRLRQQESRLHRFQSVSITYDMRQDLLWWWLVLHTPHLNGVSLDYFNALPPPDVVVEMDASDYGLCALDITSQQALTSIRQFRALTDRRLQGRCLADNRHPGSGRHLAAYLRAHSVADSTFDQYSRALKQWTSWSSRRGIPPSLLVISTFDQVQHISDFILHGFQFGYGSGGPIRSDSIMGGLQGVRHFFAASGHDFPIGHPHIRLLLKRNQPPGLSATTEVTRVARDPRSLFQQPVDDQSLRASIVGGT</sequence>
<feature type="region of interest" description="Disordered" evidence="2">
    <location>
        <begin position="1"/>
        <end position="185"/>
    </location>
</feature>
<keyword evidence="4" id="KW-1185">Reference proteome</keyword>
<feature type="compositionally biased region" description="Polar residues" evidence="2">
    <location>
        <begin position="123"/>
        <end position="132"/>
    </location>
</feature>
<name>A0A9W6WT92_9STRA</name>
<dbReference type="PANTHER" id="PTHR33050">
    <property type="entry name" value="REVERSE TRANSCRIPTASE DOMAIN-CONTAINING PROTEIN"/>
    <property type="match status" value="1"/>
</dbReference>
<evidence type="ECO:0000256" key="1">
    <source>
        <dbReference type="ARBA" id="ARBA00023125"/>
    </source>
</evidence>
<protein>
    <submittedName>
        <fullName evidence="3">Unnamed protein product</fullName>
    </submittedName>
</protein>
<reference evidence="3" key="1">
    <citation type="submission" date="2023-04" db="EMBL/GenBank/DDBJ databases">
        <title>Phytophthora lilii NBRC 32176.</title>
        <authorList>
            <person name="Ichikawa N."/>
            <person name="Sato H."/>
            <person name="Tonouchi N."/>
        </authorList>
    </citation>
    <scope>NUCLEOTIDE SEQUENCE</scope>
    <source>
        <strain evidence="3">NBRC 32176</strain>
    </source>
</reference>
<evidence type="ECO:0000313" key="4">
    <source>
        <dbReference type="Proteomes" id="UP001165083"/>
    </source>
</evidence>
<feature type="region of interest" description="Disordered" evidence="2">
    <location>
        <begin position="388"/>
        <end position="409"/>
    </location>
</feature>
<dbReference type="Proteomes" id="UP001165083">
    <property type="component" value="Unassembled WGS sequence"/>
</dbReference>
<feature type="compositionally biased region" description="Basic and acidic residues" evidence="2">
    <location>
        <begin position="76"/>
        <end position="86"/>
    </location>
</feature>
<evidence type="ECO:0000256" key="2">
    <source>
        <dbReference type="SAM" id="MobiDB-lite"/>
    </source>
</evidence>
<dbReference type="AlphaFoldDB" id="A0A9W6WT92"/>
<organism evidence="3 4">
    <name type="scientific">Phytophthora lilii</name>
    <dbReference type="NCBI Taxonomy" id="2077276"/>
    <lineage>
        <taxon>Eukaryota</taxon>
        <taxon>Sar</taxon>
        <taxon>Stramenopiles</taxon>
        <taxon>Oomycota</taxon>
        <taxon>Peronosporomycetes</taxon>
        <taxon>Peronosporales</taxon>
        <taxon>Peronosporaceae</taxon>
        <taxon>Phytophthora</taxon>
    </lineage>
</organism>
<feature type="compositionally biased region" description="Basic and acidic residues" evidence="2">
    <location>
        <begin position="388"/>
        <end position="407"/>
    </location>
</feature>
<dbReference type="OrthoDB" id="126027at2759"/>
<dbReference type="GO" id="GO:0003677">
    <property type="term" value="F:DNA binding"/>
    <property type="evidence" value="ECO:0007669"/>
    <property type="project" value="UniProtKB-KW"/>
</dbReference>
<dbReference type="Gene3D" id="1.10.150.130">
    <property type="match status" value="1"/>
</dbReference>